<accession>A0AAN9YIW2</accession>
<dbReference type="PANTHER" id="PTHR43806:SF11">
    <property type="entry name" value="CEREVISIN-RELATED"/>
    <property type="match status" value="1"/>
</dbReference>
<dbReference type="InterPro" id="IPR036852">
    <property type="entry name" value="Peptidase_S8/S53_dom_sf"/>
</dbReference>
<dbReference type="InterPro" id="IPR000209">
    <property type="entry name" value="Peptidase_S8/S53_dom"/>
</dbReference>
<evidence type="ECO:0000259" key="5">
    <source>
        <dbReference type="Pfam" id="PF00082"/>
    </source>
</evidence>
<feature type="domain" description="Peptidase S8/S53" evidence="5">
    <location>
        <begin position="318"/>
        <end position="517"/>
    </location>
</feature>
<comment type="caution">
    <text evidence="6">The sequence shown here is derived from an EMBL/GenBank/DDBJ whole genome shotgun (WGS) entry which is preliminary data.</text>
</comment>
<keyword evidence="2" id="KW-0645">Protease</keyword>
<protein>
    <recommendedName>
        <fullName evidence="5">Peptidase S8/S53 domain-containing protein</fullName>
    </recommendedName>
</protein>
<keyword evidence="4" id="KW-0720">Serine protease</keyword>
<gene>
    <name evidence="6" type="ORF">SLS53_001874</name>
</gene>
<dbReference type="SUPFAM" id="SSF52743">
    <property type="entry name" value="Subtilisin-like"/>
    <property type="match status" value="1"/>
</dbReference>
<dbReference type="Gene3D" id="3.40.50.200">
    <property type="entry name" value="Peptidase S8/S53 domain"/>
    <property type="match status" value="1"/>
</dbReference>
<dbReference type="Proteomes" id="UP001320245">
    <property type="component" value="Unassembled WGS sequence"/>
</dbReference>
<evidence type="ECO:0000256" key="2">
    <source>
        <dbReference type="ARBA" id="ARBA00022670"/>
    </source>
</evidence>
<reference evidence="6 7" key="1">
    <citation type="journal article" date="2023" name="PLoS ONE">
        <title>Cytospora paraplurivora sp. nov. isolated from orchards with fruit tree decline syndrome in Ontario, Canada.</title>
        <authorList>
            <person name="Ilyukhin E."/>
            <person name="Nguyen H.D.T."/>
            <person name="Castle A.J."/>
            <person name="Ellouze W."/>
        </authorList>
    </citation>
    <scope>NUCLEOTIDE SEQUENCE [LARGE SCALE GENOMIC DNA]</scope>
    <source>
        <strain evidence="6 7">FDS-564</strain>
    </source>
</reference>
<evidence type="ECO:0000256" key="1">
    <source>
        <dbReference type="ARBA" id="ARBA00011073"/>
    </source>
</evidence>
<dbReference type="CDD" id="cd00306">
    <property type="entry name" value="Peptidases_S8_S53"/>
    <property type="match status" value="1"/>
</dbReference>
<dbReference type="GO" id="GO:0004252">
    <property type="term" value="F:serine-type endopeptidase activity"/>
    <property type="evidence" value="ECO:0007669"/>
    <property type="project" value="InterPro"/>
</dbReference>
<evidence type="ECO:0000256" key="3">
    <source>
        <dbReference type="ARBA" id="ARBA00022801"/>
    </source>
</evidence>
<proteinExistence type="inferred from homology"/>
<dbReference type="EMBL" id="JAJSPL020000005">
    <property type="protein sequence ID" value="KAK7746688.1"/>
    <property type="molecule type" value="Genomic_DNA"/>
</dbReference>
<organism evidence="6 7">
    <name type="scientific">Cytospora paraplurivora</name>
    <dbReference type="NCBI Taxonomy" id="2898453"/>
    <lineage>
        <taxon>Eukaryota</taxon>
        <taxon>Fungi</taxon>
        <taxon>Dikarya</taxon>
        <taxon>Ascomycota</taxon>
        <taxon>Pezizomycotina</taxon>
        <taxon>Sordariomycetes</taxon>
        <taxon>Sordariomycetidae</taxon>
        <taxon>Diaporthales</taxon>
        <taxon>Cytosporaceae</taxon>
        <taxon>Cytospora</taxon>
    </lineage>
</organism>
<evidence type="ECO:0000313" key="6">
    <source>
        <dbReference type="EMBL" id="KAK7746688.1"/>
    </source>
</evidence>
<evidence type="ECO:0000256" key="4">
    <source>
        <dbReference type="ARBA" id="ARBA00022825"/>
    </source>
</evidence>
<dbReference type="GO" id="GO:0006508">
    <property type="term" value="P:proteolysis"/>
    <property type="evidence" value="ECO:0007669"/>
    <property type="project" value="UniProtKB-KW"/>
</dbReference>
<keyword evidence="3" id="KW-0378">Hydrolase</keyword>
<dbReference type="Pfam" id="PF00082">
    <property type="entry name" value="Peptidase_S8"/>
    <property type="match status" value="1"/>
</dbReference>
<dbReference type="PANTHER" id="PTHR43806">
    <property type="entry name" value="PEPTIDASE S8"/>
    <property type="match status" value="1"/>
</dbReference>
<sequence length="533" mass="58870">MVQQDLSTILSDVNFIIEFFKDIFGYAQSITIPVDLWIDQVDETFQELACFVNTPDGLQSRIWRTLSKHSRLHTGLNTIQSIQNVANVNAILRIIELILTTVITDLHQQYTNWITSSGTIIEGWTQAWRLCSTKWEIDNLERPEDEEPDDDDEDDWLPRYAIYVTEGTSQTLLKGLEHALGGDGWELSASSYDASLPNGYVVDLNPLQAQLPSLVPFVRWTNRKVWDGHSSGVNYNRVIPKDNGSFKSTAKMFRDEKRQAPVPFYPAPTGSDMLVIDGLGNNLKLLSQQKGQAELAANDRQIKTYVVPNVFSLAKLTSEEVAQGWVANEEKIDDDYIVGGHGTAMACVAGGQKFGVAADANLYLIKLTNYVKNQYTQEKEMMPCSPETINHAFETVWDAFESGVADPTKSVINISFGKYHPIGEELSAMWSKWIDKFDEKGATIVCAAGNKGYDENTGLPSFYMADTLPQSLATDNSPLIAVGGTYFDGSLWEGSTPSGASPGEPSSDAKVSLYAQAAQVLSVSLAQRSSTKP</sequence>
<name>A0AAN9YIW2_9PEZI</name>
<dbReference type="AlphaFoldDB" id="A0AAN9YIW2"/>
<dbReference type="InterPro" id="IPR050131">
    <property type="entry name" value="Peptidase_S8_subtilisin-like"/>
</dbReference>
<keyword evidence="7" id="KW-1185">Reference proteome</keyword>
<comment type="similarity">
    <text evidence="1">Belongs to the peptidase S8 family.</text>
</comment>
<evidence type="ECO:0000313" key="7">
    <source>
        <dbReference type="Proteomes" id="UP001320245"/>
    </source>
</evidence>